<dbReference type="RefSeq" id="WP_412700647.1">
    <property type="nucleotide sequence ID" value="NZ_JAXGFO010000154.1"/>
</dbReference>
<dbReference type="PROSITE" id="PS51257">
    <property type="entry name" value="PROKAR_LIPOPROTEIN"/>
    <property type="match status" value="1"/>
</dbReference>
<evidence type="ECO:0008006" key="4">
    <source>
        <dbReference type="Google" id="ProtNLM"/>
    </source>
</evidence>
<feature type="region of interest" description="Disordered" evidence="1">
    <location>
        <begin position="90"/>
        <end position="152"/>
    </location>
</feature>
<organism evidence="2 3">
    <name type="scientific">Lysobacter zhanggongensis</name>
    <dbReference type="NCBI Taxonomy" id="1774951"/>
    <lineage>
        <taxon>Bacteria</taxon>
        <taxon>Pseudomonadati</taxon>
        <taxon>Pseudomonadota</taxon>
        <taxon>Gammaproteobacteria</taxon>
        <taxon>Lysobacterales</taxon>
        <taxon>Lysobacteraceae</taxon>
        <taxon>Lysobacter</taxon>
    </lineage>
</organism>
<reference evidence="2 3" key="1">
    <citation type="journal article" date="2017" name="Curr. Microbiol.">
        <title>Lysobacter zhanggongensis sp. nov. Isolated from a Pit Mud.</title>
        <authorList>
            <person name="Zhang X.F."/>
            <person name="Wang H.H."/>
            <person name="Sun X.Y."/>
            <person name="Pan C.M."/>
        </authorList>
    </citation>
    <scope>NUCLEOTIDE SEQUENCE [LARGE SCALE GENOMIC DNA]</scope>
    <source>
        <strain evidence="2 3">ZGLJ7-1</strain>
    </source>
</reference>
<evidence type="ECO:0000313" key="3">
    <source>
        <dbReference type="Proteomes" id="UP001334501"/>
    </source>
</evidence>
<evidence type="ECO:0000256" key="1">
    <source>
        <dbReference type="SAM" id="MobiDB-lite"/>
    </source>
</evidence>
<feature type="compositionally biased region" description="Low complexity" evidence="1">
    <location>
        <begin position="131"/>
        <end position="152"/>
    </location>
</feature>
<dbReference type="Proteomes" id="UP001334501">
    <property type="component" value="Unassembled WGS sequence"/>
</dbReference>
<feature type="compositionally biased region" description="Basic and acidic residues" evidence="1">
    <location>
        <begin position="97"/>
        <end position="130"/>
    </location>
</feature>
<keyword evidence="3" id="KW-1185">Reference proteome</keyword>
<gene>
    <name evidence="2" type="ORF">SNE33_13355</name>
</gene>
<name>A0ABU7YUN8_9GAMM</name>
<protein>
    <recommendedName>
        <fullName evidence="4">Lipoprotein</fullName>
    </recommendedName>
</protein>
<dbReference type="EMBL" id="JAXGFO010000154">
    <property type="protein sequence ID" value="MEG3158826.1"/>
    <property type="molecule type" value="Genomic_DNA"/>
</dbReference>
<accession>A0ABU7YUN8</accession>
<proteinExistence type="predicted"/>
<feature type="non-terminal residue" evidence="2">
    <location>
        <position position="152"/>
    </location>
</feature>
<comment type="caution">
    <text evidence="2">The sequence shown here is derived from an EMBL/GenBank/DDBJ whole genome shotgun (WGS) entry which is preliminary data.</text>
</comment>
<evidence type="ECO:0000313" key="2">
    <source>
        <dbReference type="EMBL" id="MEG3158826.1"/>
    </source>
</evidence>
<sequence length="152" mass="17743">MIRKLLLPAVAIALLGGCMTGGYSYRQDRGDYYYGNPGTDYRYYDPYGRYSDRYYGSGYYGSGYYSRYYGHPGYYRYPYGYHRYPNGYYRPPVVVRPRPDDGHDGGGHHRDDDRTAPSRNLDRLQRERINRTPTPIVQQQRRPQPAAVARPA</sequence>